<dbReference type="RefSeq" id="WP_091846578.1">
    <property type="nucleotide sequence ID" value="NZ_FOCM01000010.1"/>
</dbReference>
<keyword evidence="2" id="KW-1185">Reference proteome</keyword>
<accession>A0A1H8LDZ2</accession>
<dbReference type="EMBL" id="FOCM01000010">
    <property type="protein sequence ID" value="SEO03293.1"/>
    <property type="molecule type" value="Genomic_DNA"/>
</dbReference>
<evidence type="ECO:0000313" key="2">
    <source>
        <dbReference type="Proteomes" id="UP000199372"/>
    </source>
</evidence>
<evidence type="ECO:0000313" key="1">
    <source>
        <dbReference type="EMBL" id="SEO03293.1"/>
    </source>
</evidence>
<name>A0A1H8LDZ2_9RHOB</name>
<gene>
    <name evidence="1" type="ORF">SAMN04488011_11032</name>
</gene>
<sequence>MRNELSTERDRIKLSARLARWNGFSGLADALDGLADDLDQQIGTAALPAWQLAKVEASPSE</sequence>
<proteinExistence type="predicted"/>
<organism evidence="1 2">
    <name type="scientific">Palleronia pelagia</name>
    <dbReference type="NCBI Taxonomy" id="387096"/>
    <lineage>
        <taxon>Bacteria</taxon>
        <taxon>Pseudomonadati</taxon>
        <taxon>Pseudomonadota</taxon>
        <taxon>Alphaproteobacteria</taxon>
        <taxon>Rhodobacterales</taxon>
        <taxon>Roseobacteraceae</taxon>
        <taxon>Palleronia</taxon>
    </lineage>
</organism>
<dbReference type="Proteomes" id="UP000199372">
    <property type="component" value="Unassembled WGS sequence"/>
</dbReference>
<reference evidence="2" key="1">
    <citation type="submission" date="2016-10" db="EMBL/GenBank/DDBJ databases">
        <authorList>
            <person name="Varghese N."/>
            <person name="Submissions S."/>
        </authorList>
    </citation>
    <scope>NUCLEOTIDE SEQUENCE [LARGE SCALE GENOMIC DNA]</scope>
    <source>
        <strain evidence="2">DSM 26893</strain>
    </source>
</reference>
<dbReference type="AlphaFoldDB" id="A0A1H8LDZ2"/>
<protein>
    <submittedName>
        <fullName evidence="1">Uncharacterized protein</fullName>
    </submittedName>
</protein>